<organism evidence="7 8">
    <name type="scientific">Anaerovibrio lipolyticus</name>
    <dbReference type="NCBI Taxonomy" id="82374"/>
    <lineage>
        <taxon>Bacteria</taxon>
        <taxon>Bacillati</taxon>
        <taxon>Bacillota</taxon>
        <taxon>Negativicutes</taxon>
        <taxon>Selenomonadales</taxon>
        <taxon>Selenomonadaceae</taxon>
        <taxon>Anaerovibrio</taxon>
    </lineage>
</organism>
<dbReference type="InterPro" id="IPR043149">
    <property type="entry name" value="TagF_N"/>
</dbReference>
<evidence type="ECO:0000256" key="4">
    <source>
        <dbReference type="ARBA" id="ARBA00022679"/>
    </source>
</evidence>
<dbReference type="GO" id="GO:0047355">
    <property type="term" value="F:CDP-glycerol glycerophosphotransferase activity"/>
    <property type="evidence" value="ECO:0007669"/>
    <property type="project" value="InterPro"/>
</dbReference>
<keyword evidence="4" id="KW-0808">Transferase</keyword>
<keyword evidence="3" id="KW-1003">Cell membrane</keyword>
<keyword evidence="5" id="KW-0777">Teichoic acid biosynthesis</keyword>
<keyword evidence="6" id="KW-0472">Membrane</keyword>
<dbReference type="Gene3D" id="3.40.50.11820">
    <property type="match status" value="1"/>
</dbReference>
<dbReference type="Gene3D" id="3.40.50.12580">
    <property type="match status" value="1"/>
</dbReference>
<dbReference type="AlphaFoldDB" id="A0A0B2JVP9"/>
<reference evidence="7 8" key="1">
    <citation type="journal article" date="2013" name="PLoS ONE">
        <title>Identification and characterization of three novel lipases belonging to families II and V from Anaerovibrio lipolyticus 5ST.</title>
        <authorList>
            <person name="Prive F."/>
            <person name="Kaderbhai N.N."/>
            <person name="Girdwood S."/>
            <person name="Worgan H.J."/>
            <person name="Pinloche E."/>
            <person name="Scollan N.D."/>
            <person name="Huws S.A."/>
            <person name="Newbold C.J."/>
        </authorList>
    </citation>
    <scope>NUCLEOTIDE SEQUENCE [LARGE SCALE GENOMIC DNA]</scope>
    <source>
        <strain evidence="7 8">5S</strain>
    </source>
</reference>
<dbReference type="PANTHER" id="PTHR37316:SF3">
    <property type="entry name" value="TEICHOIC ACID GLYCEROL-PHOSPHATE TRANSFERASE"/>
    <property type="match status" value="1"/>
</dbReference>
<dbReference type="PANTHER" id="PTHR37316">
    <property type="entry name" value="TEICHOIC ACID GLYCEROL-PHOSPHATE PRIMASE"/>
    <property type="match status" value="1"/>
</dbReference>
<comment type="similarity">
    <text evidence="2">Belongs to the CDP-glycerol glycerophosphotransferase family.</text>
</comment>
<comment type="subcellular location">
    <subcellularLocation>
        <location evidence="1">Cell membrane</location>
        <topology evidence="1">Peripheral membrane protein</topology>
    </subcellularLocation>
</comment>
<dbReference type="RefSeq" id="WP_039207094.1">
    <property type="nucleotide sequence ID" value="NZ_JSCE01000095.1"/>
</dbReference>
<accession>A0A0B2JVP9</accession>
<evidence type="ECO:0000313" key="7">
    <source>
        <dbReference type="EMBL" id="KHM52425.1"/>
    </source>
</evidence>
<dbReference type="EMBL" id="JSCE01000095">
    <property type="protein sequence ID" value="KHM52425.1"/>
    <property type="molecule type" value="Genomic_DNA"/>
</dbReference>
<sequence length="562" mass="65096">MDAIEAAIKNGYHINDIPEFKDKTWGDFERDCTGKYVYLFGAGIGVESFFRKFQDKLGLIKGGGVIDNNQDMQGFPVECLSTCMPDNFFKNSHITDISVLSDVSADEYVILITSIKKYAEIALTLKQLGITNYYSLLCMEYFFRKENYNYLPLNGVSLYEIVAQKLKGYPVRPNKVYIETYYTYEGHGKSILKKLSNMRPDLDIVWVGKYRPAVSDIPNVRYITNNNVSSMMYEFATSKILLTDGIPSCWDIKKADQILIQMKHWSSITLKEFYWYEFKDRCTNDELKIEKEKYSKLDYIFVGSKFDEDTCREGFLFEGPSVYVGSPRSDVLFGKESLPIREIYNISPQTKILLYAPTFRLYEKNWKRKWKTIDVFIDLDFENIKKSLEDKTGDEWVIFLRLHPILSDQKKDFSLPKYVIDVSDYPDSEELVVVSNAMVADYSSIMFEPAFVKKPVFLLATDKDEYLRRERGFLINYETLPFPIAESNEELAKNVANFDYDSYVKKVDAFFEKYGLHEDGHASERATRFILDLLDGMVHEGKARDEVDYVVSNAIRGGDGEC</sequence>
<protein>
    <recommendedName>
        <fullName evidence="9">CDP-glycerol:glycerophosphate glycerophosphotransferase</fullName>
    </recommendedName>
</protein>
<dbReference type="SUPFAM" id="SSF53756">
    <property type="entry name" value="UDP-Glycosyltransferase/glycogen phosphorylase"/>
    <property type="match status" value="1"/>
</dbReference>
<dbReference type="Proteomes" id="UP000030993">
    <property type="component" value="Unassembled WGS sequence"/>
</dbReference>
<name>A0A0B2JVP9_9FIRM</name>
<dbReference type="GO" id="GO:0019350">
    <property type="term" value="P:teichoic acid biosynthetic process"/>
    <property type="evidence" value="ECO:0007669"/>
    <property type="project" value="UniProtKB-KW"/>
</dbReference>
<dbReference type="InterPro" id="IPR043148">
    <property type="entry name" value="TagF_C"/>
</dbReference>
<evidence type="ECO:0000256" key="1">
    <source>
        <dbReference type="ARBA" id="ARBA00004202"/>
    </source>
</evidence>
<dbReference type="Pfam" id="PF04464">
    <property type="entry name" value="Glyphos_transf"/>
    <property type="match status" value="1"/>
</dbReference>
<evidence type="ECO:0000256" key="3">
    <source>
        <dbReference type="ARBA" id="ARBA00022475"/>
    </source>
</evidence>
<evidence type="ECO:0008006" key="9">
    <source>
        <dbReference type="Google" id="ProtNLM"/>
    </source>
</evidence>
<proteinExistence type="inferred from homology"/>
<dbReference type="InterPro" id="IPR007554">
    <property type="entry name" value="Glycerophosphate_synth"/>
</dbReference>
<dbReference type="STRING" id="82374.NZ47_04965"/>
<keyword evidence="8" id="KW-1185">Reference proteome</keyword>
<comment type="caution">
    <text evidence="7">The sequence shown here is derived from an EMBL/GenBank/DDBJ whole genome shotgun (WGS) entry which is preliminary data.</text>
</comment>
<evidence type="ECO:0000256" key="6">
    <source>
        <dbReference type="ARBA" id="ARBA00023136"/>
    </source>
</evidence>
<gene>
    <name evidence="7" type="ORF">NZ47_04965</name>
</gene>
<dbReference type="GO" id="GO:0005886">
    <property type="term" value="C:plasma membrane"/>
    <property type="evidence" value="ECO:0007669"/>
    <property type="project" value="UniProtKB-SubCell"/>
</dbReference>
<evidence type="ECO:0000313" key="8">
    <source>
        <dbReference type="Proteomes" id="UP000030993"/>
    </source>
</evidence>
<dbReference type="InterPro" id="IPR051612">
    <property type="entry name" value="Teichoic_Acid_Biosynth"/>
</dbReference>
<evidence type="ECO:0000256" key="2">
    <source>
        <dbReference type="ARBA" id="ARBA00010488"/>
    </source>
</evidence>
<evidence type="ECO:0000256" key="5">
    <source>
        <dbReference type="ARBA" id="ARBA00022944"/>
    </source>
</evidence>